<sequence length="178" mass="19339">MTNEARPATRLTALGFGETWRNRGTLAGLGIVYAVTATLIYLSAELGKWSPSFSPVGQSLALAVGFFFLPSLAEELFWRWLLIPPSCFDGKAGRTIGWVLATAAVFTAAHPVAGTFFVPHAREIFTNPAFLLIVYLLGVTCGASYVIARSIWPPVVVHWLTVLAWKFLLGGPFVLLGR</sequence>
<dbReference type="AlphaFoldDB" id="A0A518KAK7"/>
<dbReference type="Pfam" id="PF02517">
    <property type="entry name" value="Rce1-like"/>
    <property type="match status" value="1"/>
</dbReference>
<keyword evidence="4" id="KW-1185">Reference proteome</keyword>
<evidence type="ECO:0000313" key="3">
    <source>
        <dbReference type="EMBL" id="QDV74825.1"/>
    </source>
</evidence>
<accession>A0A518KAK7</accession>
<keyword evidence="1" id="KW-0472">Membrane</keyword>
<dbReference type="RefSeq" id="WP_145113565.1">
    <property type="nucleotide sequence ID" value="NZ_CP036349.1"/>
</dbReference>
<feature type="transmembrane region" description="Helical" evidence="1">
    <location>
        <begin position="56"/>
        <end position="78"/>
    </location>
</feature>
<dbReference type="InterPro" id="IPR003675">
    <property type="entry name" value="Rce1/LyrA-like_dom"/>
</dbReference>
<keyword evidence="1" id="KW-0812">Transmembrane</keyword>
<reference evidence="3 4" key="1">
    <citation type="submission" date="2019-02" db="EMBL/GenBank/DDBJ databases">
        <title>Deep-cultivation of Planctomycetes and their phenomic and genomic characterization uncovers novel biology.</title>
        <authorList>
            <person name="Wiegand S."/>
            <person name="Jogler M."/>
            <person name="Boedeker C."/>
            <person name="Pinto D."/>
            <person name="Vollmers J."/>
            <person name="Rivas-Marin E."/>
            <person name="Kohn T."/>
            <person name="Peeters S.H."/>
            <person name="Heuer A."/>
            <person name="Rast P."/>
            <person name="Oberbeckmann S."/>
            <person name="Bunk B."/>
            <person name="Jeske O."/>
            <person name="Meyerdierks A."/>
            <person name="Storesund J.E."/>
            <person name="Kallscheuer N."/>
            <person name="Luecker S."/>
            <person name="Lage O.M."/>
            <person name="Pohl T."/>
            <person name="Merkel B.J."/>
            <person name="Hornburger P."/>
            <person name="Mueller R.-W."/>
            <person name="Bruemmer F."/>
            <person name="Labrenz M."/>
            <person name="Spormann A.M."/>
            <person name="Op den Camp H."/>
            <person name="Overmann J."/>
            <person name="Amann R."/>
            <person name="Jetten M.S.M."/>
            <person name="Mascher T."/>
            <person name="Medema M.H."/>
            <person name="Devos D.P."/>
            <person name="Kaster A.-K."/>
            <person name="Ovreas L."/>
            <person name="Rohde M."/>
            <person name="Galperin M.Y."/>
            <person name="Jogler C."/>
        </authorList>
    </citation>
    <scope>NUCLEOTIDE SEQUENCE [LARGE SCALE GENOMIC DNA]</scope>
    <source>
        <strain evidence="3 4">Spa11</strain>
    </source>
</reference>
<evidence type="ECO:0000256" key="1">
    <source>
        <dbReference type="SAM" id="Phobius"/>
    </source>
</evidence>
<protein>
    <submittedName>
        <fullName evidence="3">CAAX amino terminal protease self-immunity</fullName>
    </submittedName>
</protein>
<organism evidence="3 4">
    <name type="scientific">Botrimarina mediterranea</name>
    <dbReference type="NCBI Taxonomy" id="2528022"/>
    <lineage>
        <taxon>Bacteria</taxon>
        <taxon>Pseudomonadati</taxon>
        <taxon>Planctomycetota</taxon>
        <taxon>Planctomycetia</taxon>
        <taxon>Pirellulales</taxon>
        <taxon>Lacipirellulaceae</taxon>
        <taxon>Botrimarina</taxon>
    </lineage>
</organism>
<dbReference type="KEGG" id="bmei:Spa11_30340"/>
<feature type="transmembrane region" description="Helical" evidence="1">
    <location>
        <begin position="157"/>
        <end position="176"/>
    </location>
</feature>
<feature type="transmembrane region" description="Helical" evidence="1">
    <location>
        <begin position="26"/>
        <end position="44"/>
    </location>
</feature>
<keyword evidence="3" id="KW-0645">Protease</keyword>
<feature type="transmembrane region" description="Helical" evidence="1">
    <location>
        <begin position="130"/>
        <end position="151"/>
    </location>
</feature>
<name>A0A518KAK7_9BACT</name>
<dbReference type="EMBL" id="CP036349">
    <property type="protein sequence ID" value="QDV74825.1"/>
    <property type="molecule type" value="Genomic_DNA"/>
</dbReference>
<keyword evidence="3" id="KW-0378">Hydrolase</keyword>
<dbReference type="GO" id="GO:0080120">
    <property type="term" value="P:CAAX-box protein maturation"/>
    <property type="evidence" value="ECO:0007669"/>
    <property type="project" value="UniProtKB-ARBA"/>
</dbReference>
<evidence type="ECO:0000313" key="4">
    <source>
        <dbReference type="Proteomes" id="UP000316426"/>
    </source>
</evidence>
<dbReference type="Proteomes" id="UP000316426">
    <property type="component" value="Chromosome"/>
</dbReference>
<keyword evidence="1" id="KW-1133">Transmembrane helix</keyword>
<dbReference type="GO" id="GO:0004175">
    <property type="term" value="F:endopeptidase activity"/>
    <property type="evidence" value="ECO:0007669"/>
    <property type="project" value="UniProtKB-ARBA"/>
</dbReference>
<dbReference type="GO" id="GO:0006508">
    <property type="term" value="P:proteolysis"/>
    <property type="evidence" value="ECO:0007669"/>
    <property type="project" value="UniProtKB-KW"/>
</dbReference>
<proteinExistence type="predicted"/>
<gene>
    <name evidence="3" type="ORF">Spa11_30340</name>
</gene>
<feature type="domain" description="CAAX prenyl protease 2/Lysostaphin resistance protein A-like" evidence="2">
    <location>
        <begin position="59"/>
        <end position="161"/>
    </location>
</feature>
<feature type="transmembrane region" description="Helical" evidence="1">
    <location>
        <begin position="98"/>
        <end position="118"/>
    </location>
</feature>
<evidence type="ECO:0000259" key="2">
    <source>
        <dbReference type="Pfam" id="PF02517"/>
    </source>
</evidence>